<gene>
    <name evidence="6" type="ORF">GALL_334810</name>
</gene>
<keyword evidence="4" id="KW-1005">Bacterial flagellum biogenesis</keyword>
<dbReference type="AlphaFoldDB" id="A0A1J5QMB6"/>
<organism evidence="6">
    <name type="scientific">mine drainage metagenome</name>
    <dbReference type="NCBI Taxonomy" id="410659"/>
    <lineage>
        <taxon>unclassified sequences</taxon>
        <taxon>metagenomes</taxon>
        <taxon>ecological metagenomes</taxon>
    </lineage>
</organism>
<dbReference type="Gene3D" id="1.20.120.340">
    <property type="entry name" value="Flagellar protein FliS"/>
    <property type="match status" value="1"/>
</dbReference>
<dbReference type="CDD" id="cd16098">
    <property type="entry name" value="FliS"/>
    <property type="match status" value="1"/>
</dbReference>
<keyword evidence="5" id="KW-0143">Chaperone</keyword>
<evidence type="ECO:0000313" key="6">
    <source>
        <dbReference type="EMBL" id="OIQ84697.1"/>
    </source>
</evidence>
<dbReference type="PANTHER" id="PTHR34773">
    <property type="entry name" value="FLAGELLAR SECRETION CHAPERONE FLIS"/>
    <property type="match status" value="1"/>
</dbReference>
<dbReference type="EMBL" id="MLJW01000598">
    <property type="protein sequence ID" value="OIQ84697.1"/>
    <property type="molecule type" value="Genomic_DNA"/>
</dbReference>
<evidence type="ECO:0000256" key="5">
    <source>
        <dbReference type="ARBA" id="ARBA00023186"/>
    </source>
</evidence>
<comment type="subcellular location">
    <subcellularLocation>
        <location evidence="1">Cytoplasm</location>
        <location evidence="1">Cytosol</location>
    </subcellularLocation>
</comment>
<evidence type="ECO:0000256" key="2">
    <source>
        <dbReference type="ARBA" id="ARBA00008787"/>
    </source>
</evidence>
<dbReference type="GO" id="GO:0044780">
    <property type="term" value="P:bacterial-type flagellum assembly"/>
    <property type="evidence" value="ECO:0007669"/>
    <property type="project" value="InterPro"/>
</dbReference>
<dbReference type="InterPro" id="IPR003713">
    <property type="entry name" value="FliS"/>
</dbReference>
<evidence type="ECO:0000256" key="3">
    <source>
        <dbReference type="ARBA" id="ARBA00022490"/>
    </source>
</evidence>
<dbReference type="PANTHER" id="PTHR34773:SF1">
    <property type="entry name" value="FLAGELLAR SECRETION CHAPERONE FLIS"/>
    <property type="match status" value="1"/>
</dbReference>
<dbReference type="GO" id="GO:0005829">
    <property type="term" value="C:cytosol"/>
    <property type="evidence" value="ECO:0007669"/>
    <property type="project" value="UniProtKB-SubCell"/>
</dbReference>
<keyword evidence="6" id="KW-0282">Flagellum</keyword>
<sequence length="138" mass="15082">MNLYDIRSRYLADAVATAGPTRLLTMLYDRLLVDVDRGERALRTGERGEATGHLSHAQEIVTELMCSLDVDLWDGAQNLLSIYTFLLRELVGASISGDPERVAACRALIEPLHEAWSEAGQSLTPVPEMARTGELGVG</sequence>
<evidence type="ECO:0000256" key="1">
    <source>
        <dbReference type="ARBA" id="ARBA00004514"/>
    </source>
</evidence>
<proteinExistence type="inferred from homology"/>
<protein>
    <submittedName>
        <fullName evidence="6">Flagellar protein FliS</fullName>
    </submittedName>
</protein>
<dbReference type="Pfam" id="PF02561">
    <property type="entry name" value="FliS"/>
    <property type="match status" value="1"/>
</dbReference>
<comment type="caution">
    <text evidence="6">The sequence shown here is derived from an EMBL/GenBank/DDBJ whole genome shotgun (WGS) entry which is preliminary data.</text>
</comment>
<keyword evidence="6" id="KW-0966">Cell projection</keyword>
<dbReference type="InterPro" id="IPR036584">
    <property type="entry name" value="FliS_sf"/>
</dbReference>
<dbReference type="SUPFAM" id="SSF101116">
    <property type="entry name" value="Flagellar export chaperone FliS"/>
    <property type="match status" value="1"/>
</dbReference>
<dbReference type="NCBIfam" id="TIGR00208">
    <property type="entry name" value="fliS"/>
    <property type="match status" value="1"/>
</dbReference>
<accession>A0A1J5QMB6</accession>
<evidence type="ECO:0000256" key="4">
    <source>
        <dbReference type="ARBA" id="ARBA00022795"/>
    </source>
</evidence>
<keyword evidence="3" id="KW-0963">Cytoplasm</keyword>
<reference evidence="6" key="1">
    <citation type="submission" date="2016-10" db="EMBL/GenBank/DDBJ databases">
        <title>Sequence of Gallionella enrichment culture.</title>
        <authorList>
            <person name="Poehlein A."/>
            <person name="Muehling M."/>
            <person name="Daniel R."/>
        </authorList>
    </citation>
    <scope>NUCLEOTIDE SEQUENCE</scope>
</reference>
<keyword evidence="6" id="KW-0969">Cilium</keyword>
<comment type="similarity">
    <text evidence="2">Belongs to the FliS family.</text>
</comment>
<dbReference type="GO" id="GO:0071973">
    <property type="term" value="P:bacterial-type flagellum-dependent cell motility"/>
    <property type="evidence" value="ECO:0007669"/>
    <property type="project" value="TreeGrafter"/>
</dbReference>
<name>A0A1J5QMB6_9ZZZZ</name>